<comment type="caution">
    <text evidence="2">The sequence shown here is derived from an EMBL/GenBank/DDBJ whole genome shotgun (WGS) entry which is preliminary data.</text>
</comment>
<reference evidence="2" key="1">
    <citation type="journal article" date="2020" name="mSystems">
        <title>Genome- and Community-Level Interaction Insights into Carbon Utilization and Element Cycling Functions of Hydrothermarchaeota in Hydrothermal Sediment.</title>
        <authorList>
            <person name="Zhou Z."/>
            <person name="Liu Y."/>
            <person name="Xu W."/>
            <person name="Pan J."/>
            <person name="Luo Z.H."/>
            <person name="Li M."/>
        </authorList>
    </citation>
    <scope>NUCLEOTIDE SEQUENCE [LARGE SCALE GENOMIC DNA]</scope>
    <source>
        <strain evidence="2">SpSt-479</strain>
    </source>
</reference>
<protein>
    <recommendedName>
        <fullName evidence="1">RiboL-PSP-HEPN domain-containing protein</fullName>
    </recommendedName>
</protein>
<dbReference type="Pfam" id="PF18735">
    <property type="entry name" value="HEPN_RiboL-PSP"/>
    <property type="match status" value="1"/>
</dbReference>
<name>A0A7V3E7E6_9BACT</name>
<sequence>MSYRNRFLYTDRIVSHLQNIVNNISDSDIKASYVGFLSVIAVTVYELAIKDIFNEFALKKHKIFGNFVENYFKKINGRITLDDLKNQHIKRFGENYLKKFDKKLEHIEKINLKLHKISIKSMYGNLIQCRHEFVHKGNPTLTLYEVIDNYTFGKEIIHCLNDTMKR</sequence>
<proteinExistence type="predicted"/>
<dbReference type="InterPro" id="IPR041519">
    <property type="entry name" value="HEPN_RiboL-PSP"/>
</dbReference>
<dbReference type="AlphaFoldDB" id="A0A7V3E7E6"/>
<accession>A0A7V3E7E6</accession>
<dbReference type="EMBL" id="DSUJ01000008">
    <property type="protein sequence ID" value="HFI91262.1"/>
    <property type="molecule type" value="Genomic_DNA"/>
</dbReference>
<evidence type="ECO:0000259" key="1">
    <source>
        <dbReference type="Pfam" id="PF18735"/>
    </source>
</evidence>
<gene>
    <name evidence="2" type="ORF">ENS31_06975</name>
</gene>
<feature type="domain" description="RiboL-PSP-HEPN" evidence="1">
    <location>
        <begin position="10"/>
        <end position="164"/>
    </location>
</feature>
<evidence type="ECO:0000313" key="2">
    <source>
        <dbReference type="EMBL" id="HFI91262.1"/>
    </source>
</evidence>
<organism evidence="2">
    <name type="scientific">Ignavibacterium album</name>
    <dbReference type="NCBI Taxonomy" id="591197"/>
    <lineage>
        <taxon>Bacteria</taxon>
        <taxon>Pseudomonadati</taxon>
        <taxon>Ignavibacteriota</taxon>
        <taxon>Ignavibacteria</taxon>
        <taxon>Ignavibacteriales</taxon>
        <taxon>Ignavibacteriaceae</taxon>
        <taxon>Ignavibacterium</taxon>
    </lineage>
</organism>